<dbReference type="EMBL" id="VSSQ01003096">
    <property type="protein sequence ID" value="MPM19020.1"/>
    <property type="molecule type" value="Genomic_DNA"/>
</dbReference>
<organism evidence="2">
    <name type="scientific">bioreactor metagenome</name>
    <dbReference type="NCBI Taxonomy" id="1076179"/>
    <lineage>
        <taxon>unclassified sequences</taxon>
        <taxon>metagenomes</taxon>
        <taxon>ecological metagenomes</taxon>
    </lineage>
</organism>
<feature type="region of interest" description="Disordered" evidence="1">
    <location>
        <begin position="1"/>
        <end position="54"/>
    </location>
</feature>
<dbReference type="AlphaFoldDB" id="A0A644XS02"/>
<evidence type="ECO:0000313" key="2">
    <source>
        <dbReference type="EMBL" id="MPM19020.1"/>
    </source>
</evidence>
<evidence type="ECO:0000256" key="1">
    <source>
        <dbReference type="SAM" id="MobiDB-lite"/>
    </source>
</evidence>
<reference evidence="2" key="1">
    <citation type="submission" date="2019-08" db="EMBL/GenBank/DDBJ databases">
        <authorList>
            <person name="Kucharzyk K."/>
            <person name="Murdoch R.W."/>
            <person name="Higgins S."/>
            <person name="Loffler F."/>
        </authorList>
    </citation>
    <scope>NUCLEOTIDE SEQUENCE</scope>
</reference>
<comment type="caution">
    <text evidence="2">The sequence shown here is derived from an EMBL/GenBank/DDBJ whole genome shotgun (WGS) entry which is preliminary data.</text>
</comment>
<protein>
    <submittedName>
        <fullName evidence="2">Uncharacterized protein</fullName>
    </submittedName>
</protein>
<proteinExistence type="predicted"/>
<name>A0A644XS02_9ZZZZ</name>
<accession>A0A644XS02</accession>
<sequence>MIVSSETGTGAEGGESRESGESGESGEFGEFGGSAESGAAGGGTTGSVGTDGDELSMAGLLSVSHAKRNMQKMSVNRMNPVIDNNLLLIFSS</sequence>
<gene>
    <name evidence="2" type="ORF">SDC9_65438</name>
</gene>